<keyword evidence="5" id="KW-0472">Membrane</keyword>
<keyword evidence="5" id="KW-0812">Transmembrane</keyword>
<dbReference type="Pfam" id="PF00034">
    <property type="entry name" value="Cytochrom_C"/>
    <property type="match status" value="1"/>
</dbReference>
<reference evidence="7 8" key="1">
    <citation type="submission" date="2018-10" db="EMBL/GenBank/DDBJ databases">
        <title>Genomic Encyclopedia of Archaeal and Bacterial Type Strains, Phase II (KMG-II): from individual species to whole genera.</title>
        <authorList>
            <person name="Goeker M."/>
        </authorList>
    </citation>
    <scope>NUCLEOTIDE SEQUENCE [LARGE SCALE GENOMIC DNA]</scope>
    <source>
        <strain evidence="7 8">DSM 18602</strain>
    </source>
</reference>
<organism evidence="7 8">
    <name type="scientific">Mucilaginibacter gracilis</name>
    <dbReference type="NCBI Taxonomy" id="423350"/>
    <lineage>
        <taxon>Bacteria</taxon>
        <taxon>Pseudomonadati</taxon>
        <taxon>Bacteroidota</taxon>
        <taxon>Sphingobacteriia</taxon>
        <taxon>Sphingobacteriales</taxon>
        <taxon>Sphingobacteriaceae</taxon>
        <taxon>Mucilaginibacter</taxon>
    </lineage>
</organism>
<feature type="transmembrane region" description="Helical" evidence="5">
    <location>
        <begin position="23"/>
        <end position="53"/>
    </location>
</feature>
<evidence type="ECO:0000313" key="8">
    <source>
        <dbReference type="Proteomes" id="UP000268007"/>
    </source>
</evidence>
<evidence type="ECO:0000259" key="6">
    <source>
        <dbReference type="PROSITE" id="PS51007"/>
    </source>
</evidence>
<accession>A0A495J6A7</accession>
<feature type="transmembrane region" description="Helical" evidence="5">
    <location>
        <begin position="297"/>
        <end position="314"/>
    </location>
</feature>
<evidence type="ECO:0000256" key="3">
    <source>
        <dbReference type="ARBA" id="ARBA00023004"/>
    </source>
</evidence>
<feature type="transmembrane region" description="Helical" evidence="5">
    <location>
        <begin position="192"/>
        <end position="210"/>
    </location>
</feature>
<evidence type="ECO:0000256" key="1">
    <source>
        <dbReference type="ARBA" id="ARBA00022617"/>
    </source>
</evidence>
<keyword evidence="2 4" id="KW-0479">Metal-binding</keyword>
<dbReference type="RefSeq" id="WP_121199587.1">
    <property type="nucleotide sequence ID" value="NZ_RBKU01000001.1"/>
</dbReference>
<gene>
    <name evidence="7" type="ORF">BDD43_4379</name>
</gene>
<evidence type="ECO:0000313" key="7">
    <source>
        <dbReference type="EMBL" id="RKR84152.1"/>
    </source>
</evidence>
<feature type="transmembrane region" description="Helical" evidence="5">
    <location>
        <begin position="80"/>
        <end position="102"/>
    </location>
</feature>
<dbReference type="PROSITE" id="PS51007">
    <property type="entry name" value="CYTC"/>
    <property type="match status" value="1"/>
</dbReference>
<dbReference type="InterPro" id="IPR009056">
    <property type="entry name" value="Cyt_c-like_dom"/>
</dbReference>
<dbReference type="AlphaFoldDB" id="A0A495J6A7"/>
<dbReference type="SUPFAM" id="SSF46626">
    <property type="entry name" value="Cytochrome c"/>
    <property type="match status" value="1"/>
</dbReference>
<keyword evidence="1 4" id="KW-0349">Heme</keyword>
<dbReference type="EMBL" id="RBKU01000001">
    <property type="protein sequence ID" value="RKR84152.1"/>
    <property type="molecule type" value="Genomic_DNA"/>
</dbReference>
<evidence type="ECO:0000256" key="4">
    <source>
        <dbReference type="PROSITE-ProRule" id="PRU00433"/>
    </source>
</evidence>
<dbReference type="GO" id="GO:0020037">
    <property type="term" value="F:heme binding"/>
    <property type="evidence" value="ECO:0007669"/>
    <property type="project" value="InterPro"/>
</dbReference>
<feature type="transmembrane region" description="Helical" evidence="5">
    <location>
        <begin position="108"/>
        <end position="128"/>
    </location>
</feature>
<dbReference type="Gene3D" id="1.10.760.10">
    <property type="entry name" value="Cytochrome c-like domain"/>
    <property type="match status" value="1"/>
</dbReference>
<keyword evidence="8" id="KW-1185">Reference proteome</keyword>
<sequence length="445" mass="49799">MTLLQIHTPVPKDIPLPLPLPEWALVVLLVLSFLLHIIFISLMVGGSIVTLWAEIKGLKEKRFDTFANEIAKTITVNKSIAVVLGIAPLLSIGTLYTMYFYAANALTGFAWIMIIPLVTIAFLLTYLHKYTWYTFKDSKRIHIAIMALSVGIFLFIPLIFLVNVNLMMFPEKWGTIHGFLSALLLPNVIPRYLEFLGSCIAITGIFIVWYNGRKNYPVEEIYEGDFSRTALKKTGYSIALLGLALQIFFGVIVLFSLPSKGISYDVIAVMAGAGMLLAAALYYTYLSLTGAPEKIDLYFRRIAGLMLVYMLFYGSSRQMYRNHALSKHQALMAARTAEFEKLSKEAAEHPVAEQPQLELDPALGNVARGAALFQANCAGCHRRDEKLVGPPMTEMVSIYKGNNKGLEAWIRKPGKKRPDFPQMPTLTQLTDADREELAKYILSIK</sequence>
<feature type="transmembrane region" description="Helical" evidence="5">
    <location>
        <begin position="264"/>
        <end position="285"/>
    </location>
</feature>
<feature type="transmembrane region" description="Helical" evidence="5">
    <location>
        <begin position="140"/>
        <end position="160"/>
    </location>
</feature>
<comment type="caution">
    <text evidence="7">The sequence shown here is derived from an EMBL/GenBank/DDBJ whole genome shotgun (WGS) entry which is preliminary data.</text>
</comment>
<keyword evidence="3 4" id="KW-0408">Iron</keyword>
<feature type="domain" description="Cytochrome c" evidence="6">
    <location>
        <begin position="364"/>
        <end position="445"/>
    </location>
</feature>
<proteinExistence type="predicted"/>
<dbReference type="Proteomes" id="UP000268007">
    <property type="component" value="Unassembled WGS sequence"/>
</dbReference>
<dbReference type="GO" id="GO:0046872">
    <property type="term" value="F:metal ion binding"/>
    <property type="evidence" value="ECO:0007669"/>
    <property type="project" value="UniProtKB-KW"/>
</dbReference>
<dbReference type="InterPro" id="IPR036909">
    <property type="entry name" value="Cyt_c-like_dom_sf"/>
</dbReference>
<evidence type="ECO:0000256" key="5">
    <source>
        <dbReference type="SAM" id="Phobius"/>
    </source>
</evidence>
<dbReference type="OrthoDB" id="9814063at2"/>
<dbReference type="GO" id="GO:0009055">
    <property type="term" value="F:electron transfer activity"/>
    <property type="evidence" value="ECO:0007669"/>
    <property type="project" value="InterPro"/>
</dbReference>
<protein>
    <submittedName>
        <fullName evidence="7">Cytochrome c</fullName>
    </submittedName>
</protein>
<feature type="transmembrane region" description="Helical" evidence="5">
    <location>
        <begin position="236"/>
        <end position="257"/>
    </location>
</feature>
<keyword evidence="5" id="KW-1133">Transmembrane helix</keyword>
<evidence type="ECO:0000256" key="2">
    <source>
        <dbReference type="ARBA" id="ARBA00022723"/>
    </source>
</evidence>
<name>A0A495J6A7_9SPHI</name>